<reference evidence="2" key="2">
    <citation type="journal article" date="2022" name="Microbiol. Resour. Announc.">
        <title>Metagenome Sequencing to Explore Phylogenomics of Terrestrial Cyanobacteria.</title>
        <authorList>
            <person name="Ward R.D."/>
            <person name="Stajich J.E."/>
            <person name="Johansen J.R."/>
            <person name="Huntemann M."/>
            <person name="Clum A."/>
            <person name="Foster B."/>
            <person name="Foster B."/>
            <person name="Roux S."/>
            <person name="Palaniappan K."/>
            <person name="Varghese N."/>
            <person name="Mukherjee S."/>
            <person name="Reddy T.B.K."/>
            <person name="Daum C."/>
            <person name="Copeland A."/>
            <person name="Chen I.A."/>
            <person name="Ivanova N.N."/>
            <person name="Kyrpides N.C."/>
            <person name="Shapiro N."/>
            <person name="Eloe-Fadrosh E.A."/>
            <person name="Pietrasiak N."/>
        </authorList>
    </citation>
    <scope>NUCLEOTIDE SEQUENCE</scope>
    <source>
        <strain evidence="2">JT2-VF2</strain>
    </source>
</reference>
<dbReference type="EMBL" id="JAHHHN010000007">
    <property type="protein sequence ID" value="MBW4562139.1"/>
    <property type="molecule type" value="Genomic_DNA"/>
</dbReference>
<dbReference type="AlphaFoldDB" id="A0A951PXQ1"/>
<comment type="caution">
    <text evidence="2">The sequence shown here is derived from an EMBL/GenBank/DDBJ whole genome shotgun (WGS) entry which is preliminary data.</text>
</comment>
<evidence type="ECO:0000256" key="1">
    <source>
        <dbReference type="SAM" id="Phobius"/>
    </source>
</evidence>
<evidence type="ECO:0000313" key="3">
    <source>
        <dbReference type="Proteomes" id="UP000715781"/>
    </source>
</evidence>
<proteinExistence type="predicted"/>
<keyword evidence="1" id="KW-0472">Membrane</keyword>
<dbReference type="Proteomes" id="UP000715781">
    <property type="component" value="Unassembled WGS sequence"/>
</dbReference>
<evidence type="ECO:0000313" key="2">
    <source>
        <dbReference type="EMBL" id="MBW4562139.1"/>
    </source>
</evidence>
<accession>A0A951PXQ1</accession>
<gene>
    <name evidence="2" type="ORF">KME32_13480</name>
</gene>
<reference evidence="2" key="1">
    <citation type="submission" date="2021-05" db="EMBL/GenBank/DDBJ databases">
        <authorList>
            <person name="Pietrasiak N."/>
            <person name="Ward R."/>
            <person name="Stajich J.E."/>
            <person name="Kurbessoian T."/>
        </authorList>
    </citation>
    <scope>NUCLEOTIDE SEQUENCE</scope>
    <source>
        <strain evidence="2">JT2-VF2</strain>
    </source>
</reference>
<keyword evidence="1" id="KW-1133">Transmembrane helix</keyword>
<name>A0A951PXQ1_9NOST</name>
<keyword evidence="1" id="KW-0812">Transmembrane</keyword>
<organism evidence="2 3">
    <name type="scientific">Mojavia pulchra JT2-VF2</name>
    <dbReference type="NCBI Taxonomy" id="287848"/>
    <lineage>
        <taxon>Bacteria</taxon>
        <taxon>Bacillati</taxon>
        <taxon>Cyanobacteriota</taxon>
        <taxon>Cyanophyceae</taxon>
        <taxon>Nostocales</taxon>
        <taxon>Nostocaceae</taxon>
    </lineage>
</organism>
<sequence>MQIKNRQRLKLPKIRLIKRQQMWTLTVQGWMIAIASVVAVIIFAITHIHPFLAVNSPIKSAEVLVVEGWLPDDALQEALAEFKSGNYRQIVTTGGTLEQGSYLIEYNSFAEVSAATLKKLGLAPDKVIAVPAPFVIKDRSYASAAEFGRWLSNSNLKLEAINLLSWDAHTRRSWLLFKRVLAPHHIKVGAIAAKSQYYNSSQWWRYSQGVRTVIDEAIAYIYAQFINWKA</sequence>
<feature type="transmembrane region" description="Helical" evidence="1">
    <location>
        <begin position="21"/>
        <end position="45"/>
    </location>
</feature>
<protein>
    <submittedName>
        <fullName evidence="2">YdcF family protein</fullName>
    </submittedName>
</protein>